<evidence type="ECO:0000313" key="2">
    <source>
        <dbReference type="EMBL" id="OPC83989.1"/>
    </source>
</evidence>
<comment type="caution">
    <text evidence="2">The sequence shown here is derived from an EMBL/GenBank/DDBJ whole genome shotgun (WGS) entry which is preliminary data.</text>
</comment>
<keyword evidence="1" id="KW-1133">Transmembrane helix</keyword>
<organism evidence="2 3">
    <name type="scientific">Embleya scabrispora</name>
    <dbReference type="NCBI Taxonomy" id="159449"/>
    <lineage>
        <taxon>Bacteria</taxon>
        <taxon>Bacillati</taxon>
        <taxon>Actinomycetota</taxon>
        <taxon>Actinomycetes</taxon>
        <taxon>Kitasatosporales</taxon>
        <taxon>Streptomycetaceae</taxon>
        <taxon>Embleya</taxon>
    </lineage>
</organism>
<keyword evidence="1" id="KW-0472">Membrane</keyword>
<dbReference type="STRING" id="159449.B4N89_26375"/>
<keyword evidence="3" id="KW-1185">Reference proteome</keyword>
<accession>A0A1T3P4G3</accession>
<feature type="transmembrane region" description="Helical" evidence="1">
    <location>
        <begin position="105"/>
        <end position="131"/>
    </location>
</feature>
<sequence length="262" mass="26917">MRYAVHAEWTKLRTLRSTAWLLLGLVAATVVVGVSVASAVDTSHCPTPARCFEDTTKDSLTGVRVGQIAVVLLAASMIGTEYGTGTIHTTLTAFPRRVLLLGGKASVLAGVVAAAGTVAVLGALWAGHAVLAANGFTPANGYPDPSVTDGATLRAVGGTVVYLVLVALLTFGVGAALRNTAGTTTVLLALLYIAPLLVQAVSDPDWHRRLDGITPMTAGPAVQTTRGLERLPIGPWPGMAVLGGYTATALLVGGVRFVRRDA</sequence>
<evidence type="ECO:0000313" key="3">
    <source>
        <dbReference type="Proteomes" id="UP000190037"/>
    </source>
</evidence>
<name>A0A1T3P4G3_9ACTN</name>
<dbReference type="OrthoDB" id="3297985at2"/>
<keyword evidence="1" id="KW-0812">Transmembrane</keyword>
<protein>
    <submittedName>
        <fullName evidence="2">ABC transporter permease</fullName>
    </submittedName>
</protein>
<proteinExistence type="predicted"/>
<evidence type="ECO:0000256" key="1">
    <source>
        <dbReference type="SAM" id="Phobius"/>
    </source>
</evidence>
<dbReference type="AlphaFoldDB" id="A0A1T3P4G3"/>
<dbReference type="RefSeq" id="WP_078978287.1">
    <property type="nucleotide sequence ID" value="NZ_MWQN01000001.1"/>
</dbReference>
<dbReference type="EMBL" id="MWQN01000001">
    <property type="protein sequence ID" value="OPC83989.1"/>
    <property type="molecule type" value="Genomic_DNA"/>
</dbReference>
<gene>
    <name evidence="2" type="ORF">B4N89_26375</name>
</gene>
<feature type="transmembrane region" description="Helical" evidence="1">
    <location>
        <begin position="63"/>
        <end position="84"/>
    </location>
</feature>
<reference evidence="2 3" key="1">
    <citation type="submission" date="2017-03" db="EMBL/GenBank/DDBJ databases">
        <title>Draft genome sequence of Streptomyces scabrisporus NF3, endophyte isolated from Amphipterygium adstringens.</title>
        <authorList>
            <person name="Vazquez M."/>
            <person name="Ceapa C.D."/>
            <person name="Rodriguez Luna D."/>
            <person name="Sanchez Esquivel S."/>
        </authorList>
    </citation>
    <scope>NUCLEOTIDE SEQUENCE [LARGE SCALE GENOMIC DNA]</scope>
    <source>
        <strain evidence="2 3">NF3</strain>
    </source>
</reference>
<feature type="transmembrane region" description="Helical" evidence="1">
    <location>
        <begin position="236"/>
        <end position="258"/>
    </location>
</feature>
<dbReference type="Proteomes" id="UP000190037">
    <property type="component" value="Unassembled WGS sequence"/>
</dbReference>
<feature type="transmembrane region" description="Helical" evidence="1">
    <location>
        <begin position="151"/>
        <end position="177"/>
    </location>
</feature>
<feature type="transmembrane region" description="Helical" evidence="1">
    <location>
        <begin position="184"/>
        <end position="202"/>
    </location>
</feature>